<dbReference type="Proteomes" id="UP000469670">
    <property type="component" value="Unassembled WGS sequence"/>
</dbReference>
<evidence type="ECO:0000313" key="2">
    <source>
        <dbReference type="Proteomes" id="UP000469670"/>
    </source>
</evidence>
<dbReference type="EMBL" id="JAAGMP010000406">
    <property type="protein sequence ID" value="NEC18242.1"/>
    <property type="molecule type" value="Genomic_DNA"/>
</dbReference>
<gene>
    <name evidence="1" type="ORF">G3I50_08195</name>
</gene>
<name>A0A7K3RTQ6_9ACTN</name>
<proteinExistence type="predicted"/>
<dbReference type="Pfam" id="PF13424">
    <property type="entry name" value="TPR_12"/>
    <property type="match status" value="1"/>
</dbReference>
<dbReference type="SUPFAM" id="SSF48452">
    <property type="entry name" value="TPR-like"/>
    <property type="match status" value="1"/>
</dbReference>
<dbReference type="AlphaFoldDB" id="A0A7K3RTQ6"/>
<organism evidence="1 2">
    <name type="scientific">Streptomyces parvus</name>
    <dbReference type="NCBI Taxonomy" id="66428"/>
    <lineage>
        <taxon>Bacteria</taxon>
        <taxon>Bacillati</taxon>
        <taxon>Actinomycetota</taxon>
        <taxon>Actinomycetes</taxon>
        <taxon>Kitasatosporales</taxon>
        <taxon>Streptomycetaceae</taxon>
        <taxon>Streptomyces</taxon>
    </lineage>
</organism>
<sequence length="67" mass="7333">HPDTLATRYEVAYTLGRLGRWAEALATYQDVARARADVLGADHPDTFAARYEAGISLGRLGRDTEAL</sequence>
<dbReference type="InterPro" id="IPR011990">
    <property type="entry name" value="TPR-like_helical_dom_sf"/>
</dbReference>
<comment type="caution">
    <text evidence="1">The sequence shown here is derived from an EMBL/GenBank/DDBJ whole genome shotgun (WGS) entry which is preliminary data.</text>
</comment>
<dbReference type="Gene3D" id="1.25.40.10">
    <property type="entry name" value="Tetratricopeptide repeat domain"/>
    <property type="match status" value="1"/>
</dbReference>
<accession>A0A7K3RTQ6</accession>
<evidence type="ECO:0000313" key="1">
    <source>
        <dbReference type="EMBL" id="NEC18242.1"/>
    </source>
</evidence>
<feature type="non-terminal residue" evidence="1">
    <location>
        <position position="1"/>
    </location>
</feature>
<reference evidence="1 2" key="1">
    <citation type="submission" date="2020-01" db="EMBL/GenBank/DDBJ databases">
        <title>Insect and environment-associated Actinomycetes.</title>
        <authorList>
            <person name="Currrie C."/>
            <person name="Chevrette M."/>
            <person name="Carlson C."/>
            <person name="Stubbendieck R."/>
            <person name="Wendt-Pienkowski E."/>
        </authorList>
    </citation>
    <scope>NUCLEOTIDE SEQUENCE [LARGE SCALE GENOMIC DNA]</scope>
    <source>
        <strain evidence="1 2">SID7590</strain>
    </source>
</reference>
<dbReference type="RefSeq" id="WP_164200957.1">
    <property type="nucleotide sequence ID" value="NZ_JAAGMP010000406.1"/>
</dbReference>
<protein>
    <submittedName>
        <fullName evidence="1">Tetratricopeptide repeat protein</fullName>
    </submittedName>
</protein>
<feature type="non-terminal residue" evidence="1">
    <location>
        <position position="67"/>
    </location>
</feature>